<dbReference type="AlphaFoldDB" id="A0A3M6U0G3"/>
<dbReference type="Gene3D" id="2.60.40.10">
    <property type="entry name" value="Immunoglobulins"/>
    <property type="match status" value="1"/>
</dbReference>
<comment type="caution">
    <text evidence="1">The sequence shown here is derived from an EMBL/GenBank/DDBJ whole genome shotgun (WGS) entry which is preliminary data.</text>
</comment>
<dbReference type="InterPro" id="IPR036179">
    <property type="entry name" value="Ig-like_dom_sf"/>
</dbReference>
<protein>
    <recommendedName>
        <fullName evidence="3">Immunoglobulin V-set domain-containing protein</fullName>
    </recommendedName>
</protein>
<proteinExistence type="predicted"/>
<keyword evidence="2" id="KW-1185">Reference proteome</keyword>
<name>A0A3M6U0G3_POCDA</name>
<accession>A0A3M6U0G3</accession>
<gene>
    <name evidence="1" type="ORF">pdam_00022272</name>
</gene>
<dbReference type="InterPro" id="IPR013783">
    <property type="entry name" value="Ig-like_fold"/>
</dbReference>
<evidence type="ECO:0008006" key="3">
    <source>
        <dbReference type="Google" id="ProtNLM"/>
    </source>
</evidence>
<dbReference type="EMBL" id="RCHS01002478">
    <property type="protein sequence ID" value="RMX47175.1"/>
    <property type="molecule type" value="Genomic_DNA"/>
</dbReference>
<reference evidence="1 2" key="1">
    <citation type="journal article" date="2018" name="Sci. Rep.">
        <title>Comparative analysis of the Pocillopora damicornis genome highlights role of immune system in coral evolution.</title>
        <authorList>
            <person name="Cunning R."/>
            <person name="Bay R.A."/>
            <person name="Gillette P."/>
            <person name="Baker A.C."/>
            <person name="Traylor-Knowles N."/>
        </authorList>
    </citation>
    <scope>NUCLEOTIDE SEQUENCE [LARGE SCALE GENOMIC DNA]</scope>
    <source>
        <strain evidence="1">RSMAS</strain>
        <tissue evidence="1">Whole animal</tissue>
    </source>
</reference>
<dbReference type="OrthoDB" id="5984087at2759"/>
<sequence>MTVTKKGRVIYNPQLNKTHLSYVGRVTWEGNISKSYLAYELVNLTFSDSNTYGCQIDVGGFRRTIHSKITLNVQAIHASKTTEVCVSSIWDHAPNATSRKFVPSLKAGKAGSAKSKWELGIECLPYLSVLAIPHFFGP</sequence>
<evidence type="ECO:0000313" key="1">
    <source>
        <dbReference type="EMBL" id="RMX47175.1"/>
    </source>
</evidence>
<feature type="non-terminal residue" evidence="1">
    <location>
        <position position="138"/>
    </location>
</feature>
<organism evidence="1 2">
    <name type="scientific">Pocillopora damicornis</name>
    <name type="common">Cauliflower coral</name>
    <name type="synonym">Millepora damicornis</name>
    <dbReference type="NCBI Taxonomy" id="46731"/>
    <lineage>
        <taxon>Eukaryota</taxon>
        <taxon>Metazoa</taxon>
        <taxon>Cnidaria</taxon>
        <taxon>Anthozoa</taxon>
        <taxon>Hexacorallia</taxon>
        <taxon>Scleractinia</taxon>
        <taxon>Astrocoeniina</taxon>
        <taxon>Pocilloporidae</taxon>
        <taxon>Pocillopora</taxon>
    </lineage>
</organism>
<dbReference type="SUPFAM" id="SSF48726">
    <property type="entry name" value="Immunoglobulin"/>
    <property type="match status" value="1"/>
</dbReference>
<dbReference type="Proteomes" id="UP000275408">
    <property type="component" value="Unassembled WGS sequence"/>
</dbReference>
<evidence type="ECO:0000313" key="2">
    <source>
        <dbReference type="Proteomes" id="UP000275408"/>
    </source>
</evidence>